<dbReference type="AlphaFoldDB" id="A0AAD1RU06"/>
<name>A0AAD1RU06_PELCU</name>
<sequence>MQFVIPCNFSRIIEGLIKLRVHTTSSDLSNAVRDVTDMSCTFPYKGINNNDNVHSLQNRHKELPFLSNTYYNFCKKRPSRFPLFGGIHKQFVNMGVADLAHGFFAKGLITKQLKKVWRADGMFLQRRTKKL</sequence>
<dbReference type="EMBL" id="OW240914">
    <property type="protein sequence ID" value="CAH2278299.1"/>
    <property type="molecule type" value="Genomic_DNA"/>
</dbReference>
<gene>
    <name evidence="1" type="ORF">PECUL_23A060792</name>
</gene>
<reference evidence="1" key="1">
    <citation type="submission" date="2022-03" db="EMBL/GenBank/DDBJ databases">
        <authorList>
            <person name="Alioto T."/>
            <person name="Alioto T."/>
            <person name="Gomez Garrido J."/>
        </authorList>
    </citation>
    <scope>NUCLEOTIDE SEQUENCE</scope>
</reference>
<proteinExistence type="predicted"/>
<protein>
    <submittedName>
        <fullName evidence="1">Uncharacterized protein</fullName>
    </submittedName>
</protein>
<evidence type="ECO:0000313" key="2">
    <source>
        <dbReference type="Proteomes" id="UP001295444"/>
    </source>
</evidence>
<organism evidence="1 2">
    <name type="scientific">Pelobates cultripes</name>
    <name type="common">Western spadefoot toad</name>
    <dbReference type="NCBI Taxonomy" id="61616"/>
    <lineage>
        <taxon>Eukaryota</taxon>
        <taxon>Metazoa</taxon>
        <taxon>Chordata</taxon>
        <taxon>Craniata</taxon>
        <taxon>Vertebrata</taxon>
        <taxon>Euteleostomi</taxon>
        <taxon>Amphibia</taxon>
        <taxon>Batrachia</taxon>
        <taxon>Anura</taxon>
        <taxon>Pelobatoidea</taxon>
        <taxon>Pelobatidae</taxon>
        <taxon>Pelobates</taxon>
    </lineage>
</organism>
<keyword evidence="2" id="KW-1185">Reference proteome</keyword>
<accession>A0AAD1RU06</accession>
<evidence type="ECO:0000313" key="1">
    <source>
        <dbReference type="EMBL" id="CAH2278299.1"/>
    </source>
</evidence>
<dbReference type="Proteomes" id="UP001295444">
    <property type="component" value="Chromosome 03"/>
</dbReference>